<evidence type="ECO:0000313" key="4">
    <source>
        <dbReference type="Proteomes" id="UP001601627"/>
    </source>
</evidence>
<gene>
    <name evidence="3" type="ORF">ACFVZC_34465</name>
</gene>
<keyword evidence="2" id="KW-0472">Membrane</keyword>
<dbReference type="RefSeq" id="WP_388240978.1">
    <property type="nucleotide sequence ID" value="NZ_JBHVZQ010000057.1"/>
</dbReference>
<proteinExistence type="predicted"/>
<feature type="transmembrane region" description="Helical" evidence="2">
    <location>
        <begin position="41"/>
        <end position="61"/>
    </location>
</feature>
<dbReference type="Proteomes" id="UP001601627">
    <property type="component" value="Unassembled WGS sequence"/>
</dbReference>
<dbReference type="EMBL" id="JBHVZQ010000057">
    <property type="protein sequence ID" value="MFF1278433.1"/>
    <property type="molecule type" value="Genomic_DNA"/>
</dbReference>
<accession>A0ABW6QGS6</accession>
<keyword evidence="4" id="KW-1185">Reference proteome</keyword>
<comment type="caution">
    <text evidence="3">The sequence shown here is derived from an EMBL/GenBank/DDBJ whole genome shotgun (WGS) entry which is preliminary data.</text>
</comment>
<dbReference type="PANTHER" id="PTHR42305:SF1">
    <property type="entry name" value="MEMBRANE PROTEIN RV1733C-RELATED"/>
    <property type="match status" value="1"/>
</dbReference>
<reference evidence="3 4" key="1">
    <citation type="submission" date="2024-09" db="EMBL/GenBank/DDBJ databases">
        <title>The Natural Products Discovery Center: Release of the First 8490 Sequenced Strains for Exploring Actinobacteria Biosynthetic Diversity.</title>
        <authorList>
            <person name="Kalkreuter E."/>
            <person name="Kautsar S.A."/>
            <person name="Yang D."/>
            <person name="Bader C.D."/>
            <person name="Teijaro C.N."/>
            <person name="Fluegel L."/>
            <person name="Davis C.M."/>
            <person name="Simpson J.R."/>
            <person name="Lauterbach L."/>
            <person name="Steele A.D."/>
            <person name="Gui C."/>
            <person name="Meng S."/>
            <person name="Li G."/>
            <person name="Viehrig K."/>
            <person name="Ye F."/>
            <person name="Su P."/>
            <person name="Kiefer A.F."/>
            <person name="Nichols A."/>
            <person name="Cepeda A.J."/>
            <person name="Yan W."/>
            <person name="Fan B."/>
            <person name="Jiang Y."/>
            <person name="Adhikari A."/>
            <person name="Zheng C.-J."/>
            <person name="Schuster L."/>
            <person name="Cowan T.M."/>
            <person name="Smanski M.J."/>
            <person name="Chevrette M.G."/>
            <person name="De Carvalho L.P.S."/>
            <person name="Shen B."/>
        </authorList>
    </citation>
    <scope>NUCLEOTIDE SEQUENCE [LARGE SCALE GENOMIC DNA]</scope>
    <source>
        <strain evidence="3 4">NPDC058328</strain>
    </source>
</reference>
<feature type="region of interest" description="Disordered" evidence="1">
    <location>
        <begin position="1"/>
        <end position="23"/>
    </location>
</feature>
<keyword evidence="2" id="KW-1133">Transmembrane helix</keyword>
<evidence type="ECO:0000256" key="1">
    <source>
        <dbReference type="SAM" id="MobiDB-lite"/>
    </source>
</evidence>
<evidence type="ECO:0000313" key="3">
    <source>
        <dbReference type="EMBL" id="MFF1278433.1"/>
    </source>
</evidence>
<protein>
    <recommendedName>
        <fullName evidence="5">Membrane protein SCJ1.26</fullName>
    </recommendedName>
</protein>
<dbReference type="PANTHER" id="PTHR42305">
    <property type="entry name" value="MEMBRANE PROTEIN RV1733C-RELATED"/>
    <property type="match status" value="1"/>
</dbReference>
<feature type="transmembrane region" description="Helical" evidence="2">
    <location>
        <begin position="150"/>
        <end position="170"/>
    </location>
</feature>
<keyword evidence="2" id="KW-0812">Transmembrane</keyword>
<organism evidence="3 4">
    <name type="scientific">Streptomyces marokkonensis</name>
    <dbReference type="NCBI Taxonomy" id="324855"/>
    <lineage>
        <taxon>Bacteria</taxon>
        <taxon>Bacillati</taxon>
        <taxon>Actinomycetota</taxon>
        <taxon>Actinomycetes</taxon>
        <taxon>Kitasatosporales</taxon>
        <taxon>Streptomycetaceae</taxon>
        <taxon>Streptomyces</taxon>
    </lineage>
</organism>
<evidence type="ECO:0008006" key="5">
    <source>
        <dbReference type="Google" id="ProtNLM"/>
    </source>
</evidence>
<sequence length="201" mass="21995">MSTRSSPYASGPRPPRGDEEPRVRNPLIRTSDRVESWVRRALMVVLVVGLPSAGLLAGRAAHESSSHTVRVQSAERQQVGARVLSVAEGVGRTVKEQARVRWTDGGGAVRTATALLAPDTAEGATVRIWVDRDGTVTRAPLTERQAVTNGWFAGGITVISGAAGVFMARAGTRLVLDRRRYARWDAEWDLVDPLWTDRFRR</sequence>
<name>A0ABW6QGS6_9ACTN</name>
<evidence type="ECO:0000256" key="2">
    <source>
        <dbReference type="SAM" id="Phobius"/>
    </source>
</evidence>
<dbReference type="InterPro" id="IPR039708">
    <property type="entry name" value="MT1774/Rv1733c-like"/>
</dbReference>